<keyword evidence="7" id="KW-0539">Nucleus</keyword>
<dbReference type="FunFam" id="3.30.730.10:FF:000001">
    <property type="entry name" value="Ethylene-responsive transcription factor 2"/>
    <property type="match status" value="1"/>
</dbReference>
<evidence type="ECO:0000256" key="2">
    <source>
        <dbReference type="ARBA" id="ARBA00022821"/>
    </source>
</evidence>
<reference evidence="10" key="1">
    <citation type="submission" date="2007-07" db="EMBL/GenBank/DDBJ databases">
        <title>Molecular cloning and characterization of an ORCA3-like transcription factor from Datura metel L. mRNA (DORA gene).</title>
        <authorList>
            <person name="Latha C."/>
            <person name="Nandadevi"/>
            <person name="Pradumn R.K."/>
            <person name="Shilpa R."/>
            <person name="Jayabaskaran C."/>
        </authorList>
    </citation>
    <scope>NUCLEOTIDE SEQUENCE</scope>
</reference>
<dbReference type="PRINTS" id="PR00367">
    <property type="entry name" value="ETHRSPELEMNT"/>
</dbReference>
<evidence type="ECO:0000256" key="8">
    <source>
        <dbReference type="SAM" id="MobiDB-lite"/>
    </source>
</evidence>
<keyword evidence="5" id="KW-0010">Activator</keyword>
<dbReference type="AlphaFoldDB" id="A7UEC1"/>
<dbReference type="PANTHER" id="PTHR31190">
    <property type="entry name" value="DNA-BINDING DOMAIN"/>
    <property type="match status" value="1"/>
</dbReference>
<dbReference type="GO" id="GO:0003700">
    <property type="term" value="F:DNA-binding transcription factor activity"/>
    <property type="evidence" value="ECO:0007669"/>
    <property type="project" value="InterPro"/>
</dbReference>
<dbReference type="InterPro" id="IPR036955">
    <property type="entry name" value="AP2/ERF_dom_sf"/>
</dbReference>
<evidence type="ECO:0000259" key="9">
    <source>
        <dbReference type="PROSITE" id="PS51032"/>
    </source>
</evidence>
<feature type="domain" description="AP2/ERF" evidence="9">
    <location>
        <begin position="99"/>
        <end position="157"/>
    </location>
</feature>
<evidence type="ECO:0000256" key="4">
    <source>
        <dbReference type="ARBA" id="ARBA00023125"/>
    </source>
</evidence>
<protein>
    <submittedName>
        <fullName evidence="10">AP2-domain DNA-binding protein</fullName>
    </submittedName>
</protein>
<dbReference type="GO" id="GO:0005634">
    <property type="term" value="C:nucleus"/>
    <property type="evidence" value="ECO:0007669"/>
    <property type="project" value="UniProtKB-SubCell"/>
</dbReference>
<organism evidence="10">
    <name type="scientific">Datura metel</name>
    <name type="common">Devil's trumpet</name>
    <name type="synonym">Datura fastuosa</name>
    <dbReference type="NCBI Taxonomy" id="35625"/>
    <lineage>
        <taxon>Eukaryota</taxon>
        <taxon>Viridiplantae</taxon>
        <taxon>Streptophyta</taxon>
        <taxon>Embryophyta</taxon>
        <taxon>Tracheophyta</taxon>
        <taxon>Spermatophyta</taxon>
        <taxon>Magnoliopsida</taxon>
        <taxon>eudicotyledons</taxon>
        <taxon>Gunneridae</taxon>
        <taxon>Pentapetalae</taxon>
        <taxon>asterids</taxon>
        <taxon>lamiids</taxon>
        <taxon>Solanales</taxon>
        <taxon>Solanaceae</taxon>
        <taxon>Solanoideae</taxon>
        <taxon>Datureae</taxon>
        <taxon>Datura</taxon>
    </lineage>
</organism>
<dbReference type="PROSITE" id="PS51032">
    <property type="entry name" value="AP2_ERF"/>
    <property type="match status" value="1"/>
</dbReference>
<evidence type="ECO:0000256" key="5">
    <source>
        <dbReference type="ARBA" id="ARBA00023159"/>
    </source>
</evidence>
<dbReference type="InterPro" id="IPR016177">
    <property type="entry name" value="DNA-bd_dom_sf"/>
</dbReference>
<dbReference type="SMART" id="SM00380">
    <property type="entry name" value="AP2"/>
    <property type="match status" value="1"/>
</dbReference>
<dbReference type="Pfam" id="PF00847">
    <property type="entry name" value="AP2"/>
    <property type="match status" value="1"/>
</dbReference>
<dbReference type="PANTHER" id="PTHR31190:SF449">
    <property type="entry name" value="AP2_ERF DOMAIN-CONTAINING PROTEIN"/>
    <property type="match status" value="1"/>
</dbReference>
<evidence type="ECO:0000256" key="3">
    <source>
        <dbReference type="ARBA" id="ARBA00023015"/>
    </source>
</evidence>
<proteinExistence type="evidence at transcript level"/>
<feature type="region of interest" description="Disordered" evidence="8">
    <location>
        <begin position="162"/>
        <end position="203"/>
    </location>
</feature>
<accession>A7UEC1</accession>
<dbReference type="InterPro" id="IPR044808">
    <property type="entry name" value="ERF_plant"/>
</dbReference>
<dbReference type="Gene3D" id="3.30.730.10">
    <property type="entry name" value="AP2/ERF domain"/>
    <property type="match status" value="1"/>
</dbReference>
<gene>
    <name evidence="10" type="primary">DORA</name>
</gene>
<dbReference type="EMBL" id="EU051334">
    <property type="protein sequence ID" value="ABU40945.1"/>
    <property type="molecule type" value="mRNA"/>
</dbReference>
<evidence type="ECO:0000256" key="7">
    <source>
        <dbReference type="ARBA" id="ARBA00023242"/>
    </source>
</evidence>
<keyword evidence="4 10" id="KW-0238">DNA-binding</keyword>
<comment type="subcellular location">
    <subcellularLocation>
        <location evidence="1">Nucleus</location>
    </subcellularLocation>
</comment>
<dbReference type="SUPFAM" id="SSF54171">
    <property type="entry name" value="DNA-binding domain"/>
    <property type="match status" value="1"/>
</dbReference>
<name>A7UEC1_DATME</name>
<evidence type="ECO:0000256" key="6">
    <source>
        <dbReference type="ARBA" id="ARBA00023163"/>
    </source>
</evidence>
<keyword evidence="6" id="KW-0804">Transcription</keyword>
<keyword evidence="3" id="KW-0805">Transcription regulation</keyword>
<dbReference type="GO" id="GO:0003677">
    <property type="term" value="F:DNA binding"/>
    <property type="evidence" value="ECO:0007669"/>
    <property type="project" value="UniProtKB-KW"/>
</dbReference>
<dbReference type="CDD" id="cd00018">
    <property type="entry name" value="AP2"/>
    <property type="match status" value="1"/>
</dbReference>
<feature type="compositionally biased region" description="Low complexity" evidence="8">
    <location>
        <begin position="181"/>
        <end position="192"/>
    </location>
</feature>
<evidence type="ECO:0000313" key="10">
    <source>
        <dbReference type="EMBL" id="ABU40945.1"/>
    </source>
</evidence>
<dbReference type="GO" id="GO:0006952">
    <property type="term" value="P:defense response"/>
    <property type="evidence" value="ECO:0007669"/>
    <property type="project" value="UniProtKB-KW"/>
</dbReference>
<dbReference type="SMR" id="A7UEC1"/>
<keyword evidence="2" id="KW-0611">Plant defense</keyword>
<evidence type="ECO:0000256" key="1">
    <source>
        <dbReference type="ARBA" id="ARBA00004123"/>
    </source>
</evidence>
<dbReference type="InterPro" id="IPR001471">
    <property type="entry name" value="AP2/ERF_dom"/>
</dbReference>
<sequence length="203" mass="22292">MSEEIISVSDRFLLSLIEEHLLSDNSDDSGSELTSTEENWEEIFADFLNWSGSEIQKRGSPSSESCQSNSMAESCQEDSVVGTPPEAAAGGGCSKDWNRYKGVRRRPWGKFAAEIRDPKKKGSRIWLGTYETPEDAALAYDAAAFNMRGAKARLNFPHLIGSNISGPVRVNPRKRFPAEPSTTSSSSSSSSSENSGGRKKRRY</sequence>
<dbReference type="GO" id="GO:0009873">
    <property type="term" value="P:ethylene-activated signaling pathway"/>
    <property type="evidence" value="ECO:0007669"/>
    <property type="project" value="InterPro"/>
</dbReference>